<dbReference type="InterPro" id="IPR045012">
    <property type="entry name" value="NLP"/>
</dbReference>
<proteinExistence type="predicted"/>
<dbReference type="AlphaFoldDB" id="A0A6G1DXH2"/>
<feature type="domain" description="PB1" evidence="1">
    <location>
        <begin position="141"/>
        <end position="228"/>
    </location>
</feature>
<organism evidence="2 3">
    <name type="scientific">Oryza meyeriana var. granulata</name>
    <dbReference type="NCBI Taxonomy" id="110450"/>
    <lineage>
        <taxon>Eukaryota</taxon>
        <taxon>Viridiplantae</taxon>
        <taxon>Streptophyta</taxon>
        <taxon>Embryophyta</taxon>
        <taxon>Tracheophyta</taxon>
        <taxon>Spermatophyta</taxon>
        <taxon>Magnoliopsida</taxon>
        <taxon>Liliopsida</taxon>
        <taxon>Poales</taxon>
        <taxon>Poaceae</taxon>
        <taxon>BOP clade</taxon>
        <taxon>Oryzoideae</taxon>
        <taxon>Oryzeae</taxon>
        <taxon>Oryzinae</taxon>
        <taxon>Oryza</taxon>
        <taxon>Oryza meyeriana</taxon>
    </lineage>
</organism>
<sequence length="240" mass="26512">MMYMFSVDGDNAGELGLPGRVYKQKVPEWTPNVQYYSSTEYPRLNHAISYNVHGTVALPVFDPSVQSCIAVVELIMTSKKINYAGEVDKVCKALEAVNLKSTEILDHPNVQICNEGRQSALVEILEILTVVCEEHKLPLAQTWVPCKYRSVLAHGGGVKKSCLSFDGSCMGEDEVAKRLRMDVGMFDIKYLDDDHEWVKLACNADLEECMEISWHSGSHVIRLLVSDVAAHLGSSCGSSG</sequence>
<accession>A0A6G1DXH2</accession>
<dbReference type="EMBL" id="SPHZ02000005">
    <property type="protein sequence ID" value="KAF0917566.1"/>
    <property type="molecule type" value="Genomic_DNA"/>
</dbReference>
<evidence type="ECO:0000313" key="3">
    <source>
        <dbReference type="Proteomes" id="UP000479710"/>
    </source>
</evidence>
<evidence type="ECO:0000313" key="2">
    <source>
        <dbReference type="EMBL" id="KAF0917565.1"/>
    </source>
</evidence>
<comment type="caution">
    <text evidence="2">The sequence shown here is derived from an EMBL/GenBank/DDBJ whole genome shotgun (WGS) entry which is preliminary data.</text>
</comment>
<dbReference type="PANTHER" id="PTHR32002">
    <property type="entry name" value="PROTEIN NLP8"/>
    <property type="match status" value="1"/>
</dbReference>
<gene>
    <name evidence="2" type="ORF">E2562_020941</name>
</gene>
<keyword evidence="3" id="KW-1185">Reference proteome</keyword>
<dbReference type="OrthoDB" id="6270329at2759"/>
<dbReference type="Proteomes" id="UP000479710">
    <property type="component" value="Unassembled WGS sequence"/>
</dbReference>
<dbReference type="SUPFAM" id="SSF54277">
    <property type="entry name" value="CAD &amp; PB1 domains"/>
    <property type="match status" value="1"/>
</dbReference>
<dbReference type="GO" id="GO:0003700">
    <property type="term" value="F:DNA-binding transcription factor activity"/>
    <property type="evidence" value="ECO:0007669"/>
    <property type="project" value="InterPro"/>
</dbReference>
<protein>
    <recommendedName>
        <fullName evidence="1">PB1 domain-containing protein</fullName>
    </recommendedName>
</protein>
<dbReference type="InterPro" id="IPR055081">
    <property type="entry name" value="NLP1-9_GAF"/>
</dbReference>
<dbReference type="Gene3D" id="3.10.20.90">
    <property type="entry name" value="Phosphatidylinositol 3-kinase Catalytic Subunit, Chain A, domain 1"/>
    <property type="match status" value="1"/>
</dbReference>
<reference evidence="2 3" key="1">
    <citation type="submission" date="2019-11" db="EMBL/GenBank/DDBJ databases">
        <title>Whole genome sequence of Oryza granulata.</title>
        <authorList>
            <person name="Li W."/>
        </authorList>
    </citation>
    <scope>NUCLEOTIDE SEQUENCE [LARGE SCALE GENOMIC DNA]</scope>
    <source>
        <strain evidence="3">cv. Menghai</strain>
        <tissue evidence="2">Leaf</tissue>
    </source>
</reference>
<dbReference type="EMBL" id="SPHZ02000005">
    <property type="protein sequence ID" value="KAF0917565.1"/>
    <property type="molecule type" value="Genomic_DNA"/>
</dbReference>
<name>A0A6G1DXH2_9ORYZ</name>
<dbReference type="InterPro" id="IPR000270">
    <property type="entry name" value="PB1_dom"/>
</dbReference>
<dbReference type="SMART" id="SM00666">
    <property type="entry name" value="PB1"/>
    <property type="match status" value="1"/>
</dbReference>
<dbReference type="Pfam" id="PF22922">
    <property type="entry name" value="GAF_NLP"/>
    <property type="match status" value="2"/>
</dbReference>
<dbReference type="PANTHER" id="PTHR32002:SF35">
    <property type="entry name" value="PROTEIN NLP6"/>
    <property type="match status" value="1"/>
</dbReference>
<evidence type="ECO:0000259" key="1">
    <source>
        <dbReference type="SMART" id="SM00666"/>
    </source>
</evidence>